<dbReference type="InterPro" id="IPR004843">
    <property type="entry name" value="Calcineurin-like_PHP"/>
</dbReference>
<dbReference type="OrthoDB" id="45007at2759"/>
<evidence type="ECO:0000259" key="7">
    <source>
        <dbReference type="Pfam" id="PF16656"/>
    </source>
</evidence>
<dbReference type="InterPro" id="IPR029052">
    <property type="entry name" value="Metallo-depent_PP-like"/>
</dbReference>
<dbReference type="EMBL" id="GG738869">
    <property type="protein sequence ID" value="EFC44183.1"/>
    <property type="molecule type" value="Genomic_DNA"/>
</dbReference>
<evidence type="ECO:0000256" key="1">
    <source>
        <dbReference type="ARBA" id="ARBA00022729"/>
    </source>
</evidence>
<protein>
    <recommendedName>
        <fullName evidence="3">Purple acid phosphatase</fullName>
        <ecNumber evidence="3">3.1.3.2</ecNumber>
    </recommendedName>
</protein>
<feature type="domain" description="Purple acid phosphatase N-terminal" evidence="7">
    <location>
        <begin position="100"/>
        <end position="204"/>
    </location>
</feature>
<evidence type="ECO:0000256" key="4">
    <source>
        <dbReference type="SAM" id="Phobius"/>
    </source>
</evidence>
<dbReference type="eggNOG" id="KOG1378">
    <property type="taxonomic scope" value="Eukaryota"/>
</dbReference>
<reference evidence="8 9" key="1">
    <citation type="journal article" date="2010" name="Cell">
        <title>The genome of Naegleria gruberi illuminates early eukaryotic versatility.</title>
        <authorList>
            <person name="Fritz-Laylin L.K."/>
            <person name="Prochnik S.E."/>
            <person name="Ginger M.L."/>
            <person name="Dacks J.B."/>
            <person name="Carpenter M.L."/>
            <person name="Field M.C."/>
            <person name="Kuo A."/>
            <person name="Paredez A."/>
            <person name="Chapman J."/>
            <person name="Pham J."/>
            <person name="Shu S."/>
            <person name="Neupane R."/>
            <person name="Cipriano M."/>
            <person name="Mancuso J."/>
            <person name="Tu H."/>
            <person name="Salamov A."/>
            <person name="Lindquist E."/>
            <person name="Shapiro H."/>
            <person name="Lucas S."/>
            <person name="Grigoriev I.V."/>
            <person name="Cande W.Z."/>
            <person name="Fulton C."/>
            <person name="Rokhsar D.S."/>
            <person name="Dawson S.C."/>
        </authorList>
    </citation>
    <scope>NUCLEOTIDE SEQUENCE [LARGE SCALE GENOMIC DNA]</scope>
    <source>
        <strain evidence="8 9">NEG-M</strain>
    </source>
</reference>
<dbReference type="InterPro" id="IPR015914">
    <property type="entry name" value="PAPs_N"/>
</dbReference>
<evidence type="ECO:0000313" key="8">
    <source>
        <dbReference type="EMBL" id="EFC44183.1"/>
    </source>
</evidence>
<dbReference type="Gene3D" id="3.60.21.10">
    <property type="match status" value="1"/>
</dbReference>
<evidence type="ECO:0000259" key="5">
    <source>
        <dbReference type="Pfam" id="PF00149"/>
    </source>
</evidence>
<dbReference type="InParanoid" id="D2VG13"/>
<dbReference type="EC" id="3.1.3.2" evidence="3"/>
<dbReference type="SUPFAM" id="SSF56300">
    <property type="entry name" value="Metallo-dependent phosphatases"/>
    <property type="match status" value="1"/>
</dbReference>
<dbReference type="PANTHER" id="PTHR45867">
    <property type="entry name" value="PURPLE ACID PHOSPHATASE"/>
    <property type="match status" value="1"/>
</dbReference>
<feature type="domain" description="Calcineurin-like phosphoesterase" evidence="5">
    <location>
        <begin position="228"/>
        <end position="433"/>
    </location>
</feature>
<gene>
    <name evidence="8" type="ORF">NAEGRDRAFT_58105</name>
</gene>
<feature type="domain" description="Purple acid phosphatase C-terminal" evidence="6">
    <location>
        <begin position="459"/>
        <end position="527"/>
    </location>
</feature>
<dbReference type="OMA" id="WNLWFEY"/>
<name>D2VG13_NAEGR</name>
<keyword evidence="4" id="KW-0812">Transmembrane</keyword>
<keyword evidence="4" id="KW-0472">Membrane</keyword>
<dbReference type="Pfam" id="PF00149">
    <property type="entry name" value="Metallophos"/>
    <property type="match status" value="1"/>
</dbReference>
<comment type="similarity">
    <text evidence="3">Belongs to the metallophosphoesterase superfamily. Purple acid phosphatase family.</text>
</comment>
<keyword evidence="2" id="KW-0325">Glycoprotein</keyword>
<dbReference type="PANTHER" id="PTHR45867:SF3">
    <property type="entry name" value="ACID PHOSPHATASE TYPE 7"/>
    <property type="match status" value="1"/>
</dbReference>
<evidence type="ECO:0000313" key="9">
    <source>
        <dbReference type="Proteomes" id="UP000006671"/>
    </source>
</evidence>
<sequence length="534" mass="62173">MTIKRGIISSNMILQKLIMMIIIIGLFINSEMINANRVNVQEIREARSGIKLAPLPNSNSMEELKAFREENYKLLKIWNQKRKLRNSKRGFYSSDDFQIRHVHLAYTQQPNELVVQFHTFSYHDKLGKPLVRIGKSVNQLNAVYHVGAVTTGYGDTNHTGFDHAILMNNLEFDTTYHYQVGLGVVSPNGVPLFTVQSPVYNFTTRSEDPDEITLLSFADMGVVFSPLNVKRIQQRVREHAGNGNFFIWHAGDISYADFYFGFMYQFIWNLWFEYMEEIMPYVPYMVSVGNHEYQPRHPDVGQEYEFNFAAFNHKFWMPLRNDSSYGHNMWYHFDFGPVRFVSLDTETNFKHAPFPPVFNGDHVSYITNSLKSTNKDQTPFVMVIGHRPIYSAVHDFSDASGNVIGQSKVYQKLWEELFRETTDLFMAGHVHAYERQYPVFNQTIYPMPDPQHLVSPNVTIHIINGSGGCLEGLEETQWYNKNIPWNYKMFNGDEGYAILKVQRNRQTRQVTAEWKFHTATEQQVIDSFTLVKKY</sequence>
<organism evidence="9">
    <name type="scientific">Naegleria gruberi</name>
    <name type="common">Amoeba</name>
    <dbReference type="NCBI Taxonomy" id="5762"/>
    <lineage>
        <taxon>Eukaryota</taxon>
        <taxon>Discoba</taxon>
        <taxon>Heterolobosea</taxon>
        <taxon>Tetramitia</taxon>
        <taxon>Eutetramitia</taxon>
        <taxon>Vahlkampfiidae</taxon>
        <taxon>Naegleria</taxon>
    </lineage>
</organism>
<dbReference type="Gene3D" id="2.60.40.380">
    <property type="entry name" value="Purple acid phosphatase-like, N-terminal"/>
    <property type="match status" value="1"/>
</dbReference>
<dbReference type="SUPFAM" id="SSF49363">
    <property type="entry name" value="Purple acid phosphatase, N-terminal domain"/>
    <property type="match status" value="1"/>
</dbReference>
<dbReference type="GO" id="GO:0046872">
    <property type="term" value="F:metal ion binding"/>
    <property type="evidence" value="ECO:0007669"/>
    <property type="project" value="InterPro"/>
</dbReference>
<dbReference type="InterPro" id="IPR008963">
    <property type="entry name" value="Purple_acid_Pase-like_N"/>
</dbReference>
<comment type="catalytic activity">
    <reaction evidence="3">
        <text>a phosphate monoester + H2O = an alcohol + phosphate</text>
        <dbReference type="Rhea" id="RHEA:15017"/>
        <dbReference type="ChEBI" id="CHEBI:15377"/>
        <dbReference type="ChEBI" id="CHEBI:30879"/>
        <dbReference type="ChEBI" id="CHEBI:43474"/>
        <dbReference type="ChEBI" id="CHEBI:67140"/>
        <dbReference type="EC" id="3.1.3.2"/>
    </reaction>
</comment>
<dbReference type="GeneID" id="8856728"/>
<keyword evidence="9" id="KW-1185">Reference proteome</keyword>
<dbReference type="Pfam" id="PF16656">
    <property type="entry name" value="Pur_ac_phosph_N"/>
    <property type="match status" value="1"/>
</dbReference>
<dbReference type="RefSeq" id="XP_002676927.1">
    <property type="nucleotide sequence ID" value="XM_002676881.1"/>
</dbReference>
<dbReference type="KEGG" id="ngr:NAEGRDRAFT_58105"/>
<evidence type="ECO:0000259" key="6">
    <source>
        <dbReference type="Pfam" id="PF14008"/>
    </source>
</evidence>
<keyword evidence="1" id="KW-0732">Signal</keyword>
<dbReference type="InterPro" id="IPR025733">
    <property type="entry name" value="PAPs_C"/>
</dbReference>
<dbReference type="GO" id="GO:0003993">
    <property type="term" value="F:acid phosphatase activity"/>
    <property type="evidence" value="ECO:0007669"/>
    <property type="project" value="UniProtKB-EC"/>
</dbReference>
<dbReference type="Pfam" id="PF14008">
    <property type="entry name" value="Metallophos_C"/>
    <property type="match status" value="1"/>
</dbReference>
<evidence type="ECO:0000256" key="2">
    <source>
        <dbReference type="ARBA" id="ARBA00023180"/>
    </source>
</evidence>
<proteinExistence type="inferred from homology"/>
<evidence type="ECO:0000256" key="3">
    <source>
        <dbReference type="RuleBase" id="RU361203"/>
    </source>
</evidence>
<accession>D2VG13</accession>
<feature type="transmembrane region" description="Helical" evidence="4">
    <location>
        <begin position="12"/>
        <end position="28"/>
    </location>
</feature>
<dbReference type="AlphaFoldDB" id="D2VG13"/>
<dbReference type="InterPro" id="IPR041792">
    <property type="entry name" value="MPP_PAP"/>
</dbReference>
<dbReference type="Proteomes" id="UP000006671">
    <property type="component" value="Unassembled WGS sequence"/>
</dbReference>
<keyword evidence="4" id="KW-1133">Transmembrane helix</keyword>
<dbReference type="CDD" id="cd00839">
    <property type="entry name" value="MPP_PAPs"/>
    <property type="match status" value="1"/>
</dbReference>
<keyword evidence="3" id="KW-0378">Hydrolase</keyword>
<dbReference type="VEuPathDB" id="AmoebaDB:NAEGRDRAFT_58105"/>